<dbReference type="Proteomes" id="UP000814128">
    <property type="component" value="Unassembled WGS sequence"/>
</dbReference>
<reference evidence="1" key="1">
    <citation type="submission" date="2021-02" db="EMBL/GenBank/DDBJ databases">
        <authorList>
            <consortium name="DOE Joint Genome Institute"/>
            <person name="Ahrendt S."/>
            <person name="Looney B.P."/>
            <person name="Miyauchi S."/>
            <person name="Morin E."/>
            <person name="Drula E."/>
            <person name="Courty P.E."/>
            <person name="Chicoki N."/>
            <person name="Fauchery L."/>
            <person name="Kohler A."/>
            <person name="Kuo A."/>
            <person name="Labutti K."/>
            <person name="Pangilinan J."/>
            <person name="Lipzen A."/>
            <person name="Riley R."/>
            <person name="Andreopoulos W."/>
            <person name="He G."/>
            <person name="Johnson J."/>
            <person name="Barry K.W."/>
            <person name="Grigoriev I.V."/>
            <person name="Nagy L."/>
            <person name="Hibbett D."/>
            <person name="Henrissat B."/>
            <person name="Matheny P.B."/>
            <person name="Labbe J."/>
            <person name="Martin F."/>
        </authorList>
    </citation>
    <scope>NUCLEOTIDE SEQUENCE</scope>
    <source>
        <strain evidence="1">EC-137</strain>
    </source>
</reference>
<reference evidence="1" key="2">
    <citation type="journal article" date="2022" name="New Phytol.">
        <title>Evolutionary transition to the ectomycorrhizal habit in the genomes of a hyperdiverse lineage of mushroom-forming fungi.</title>
        <authorList>
            <person name="Looney B."/>
            <person name="Miyauchi S."/>
            <person name="Morin E."/>
            <person name="Drula E."/>
            <person name="Courty P.E."/>
            <person name="Kohler A."/>
            <person name="Kuo A."/>
            <person name="LaButti K."/>
            <person name="Pangilinan J."/>
            <person name="Lipzen A."/>
            <person name="Riley R."/>
            <person name="Andreopoulos W."/>
            <person name="He G."/>
            <person name="Johnson J."/>
            <person name="Nolan M."/>
            <person name="Tritt A."/>
            <person name="Barry K.W."/>
            <person name="Grigoriev I.V."/>
            <person name="Nagy L.G."/>
            <person name="Hibbett D."/>
            <person name="Henrissat B."/>
            <person name="Matheny P.B."/>
            <person name="Labbe J."/>
            <person name="Martin F.M."/>
        </authorList>
    </citation>
    <scope>NUCLEOTIDE SEQUENCE</scope>
    <source>
        <strain evidence="1">EC-137</strain>
    </source>
</reference>
<accession>A0ACB8QHA6</accession>
<gene>
    <name evidence="1" type="ORF">K488DRAFT_79192</name>
</gene>
<evidence type="ECO:0000313" key="1">
    <source>
        <dbReference type="EMBL" id="KAI0031194.1"/>
    </source>
</evidence>
<sequence>MAGGAVVISAGGGYLSLMDPSRKWYKNRRLIELNGWLLLCLITSSTNGYDGSMMNGLQSMGTWQEYFQHPAGTTLGLLNAVQNMGGLIAFPIAPYLSDGLGRRLTILIGAAISTLASCLQASATSMYTFIGARFLVGFGVAFSANAAPMLVTELAYPSQRATLTALYNSLWYSGAVASAWATYVTSFTTSSWSWRGPSLLQAIPSVLQLLLLWWCPESPRWLVSKGQDTTALQVLAHYHADGNEQNELVRFELEEIKAAIKADRMDGIFFSWTSLFSTPSNIRRLRIILAIAWFSQWSGNGIVSYYLTIVLDNIGIKSTSSKLLINGFLQTWNLFWACLASFLVERLGRRLLFISSAAGMTIFFSGQTISSGLYTNSRDAAAGTGVIVFIFLFYAAYDLAFAPLIVAYTVEILPFAIRAKGLTVFNFTVSLASALNQYINPVALKALAWKYYIFYCIWLIFELGYVYMFVVETKGLSLEETAALFDEVEVTPQLCLPLAKHTTHDPNGHESVD</sequence>
<name>A0ACB8QHA6_9AGAM</name>
<organism evidence="1 2">
    <name type="scientific">Vararia minispora EC-137</name>
    <dbReference type="NCBI Taxonomy" id="1314806"/>
    <lineage>
        <taxon>Eukaryota</taxon>
        <taxon>Fungi</taxon>
        <taxon>Dikarya</taxon>
        <taxon>Basidiomycota</taxon>
        <taxon>Agaricomycotina</taxon>
        <taxon>Agaricomycetes</taxon>
        <taxon>Russulales</taxon>
        <taxon>Lachnocladiaceae</taxon>
        <taxon>Vararia</taxon>
    </lineage>
</organism>
<keyword evidence="2" id="KW-1185">Reference proteome</keyword>
<evidence type="ECO:0000313" key="2">
    <source>
        <dbReference type="Proteomes" id="UP000814128"/>
    </source>
</evidence>
<comment type="caution">
    <text evidence="1">The sequence shown here is derived from an EMBL/GenBank/DDBJ whole genome shotgun (WGS) entry which is preliminary data.</text>
</comment>
<protein>
    <submittedName>
        <fullName evidence="1">Hexose transporter</fullName>
    </submittedName>
</protein>
<proteinExistence type="predicted"/>
<dbReference type="EMBL" id="MU273589">
    <property type="protein sequence ID" value="KAI0031194.1"/>
    <property type="molecule type" value="Genomic_DNA"/>
</dbReference>